<evidence type="ECO:0000256" key="2">
    <source>
        <dbReference type="SAM" id="Phobius"/>
    </source>
</evidence>
<dbReference type="EMBL" id="JBBIAA010000004">
    <property type="protein sequence ID" value="MEJ5944938.1"/>
    <property type="molecule type" value="Genomic_DNA"/>
</dbReference>
<accession>A0ABU8RIP3</accession>
<organism evidence="3 4">
    <name type="scientific">Pseudokineococcus basanitobsidens</name>
    <dbReference type="NCBI Taxonomy" id="1926649"/>
    <lineage>
        <taxon>Bacteria</taxon>
        <taxon>Bacillati</taxon>
        <taxon>Actinomycetota</taxon>
        <taxon>Actinomycetes</taxon>
        <taxon>Kineosporiales</taxon>
        <taxon>Kineosporiaceae</taxon>
        <taxon>Pseudokineococcus</taxon>
    </lineage>
</organism>
<keyword evidence="2" id="KW-1133">Transmembrane helix</keyword>
<evidence type="ECO:0008006" key="5">
    <source>
        <dbReference type="Google" id="ProtNLM"/>
    </source>
</evidence>
<gene>
    <name evidence="3" type="ORF">WDZ17_06470</name>
</gene>
<feature type="region of interest" description="Disordered" evidence="1">
    <location>
        <begin position="109"/>
        <end position="132"/>
    </location>
</feature>
<feature type="transmembrane region" description="Helical" evidence="2">
    <location>
        <begin position="44"/>
        <end position="65"/>
    </location>
</feature>
<name>A0ABU8RIP3_9ACTN</name>
<protein>
    <recommendedName>
        <fullName evidence="5">Zinc ribbon domain-containing protein</fullName>
    </recommendedName>
</protein>
<reference evidence="3 4" key="1">
    <citation type="journal article" date="2017" name="Int. J. Syst. Evol. Microbiol.">
        <title>Pseudokineococcus basanitobsidens sp. nov., isolated from volcanic rock.</title>
        <authorList>
            <person name="Lee D.W."/>
            <person name="Park M.Y."/>
            <person name="Kim J.J."/>
            <person name="Kim B.S."/>
        </authorList>
    </citation>
    <scope>NUCLEOTIDE SEQUENCE [LARGE SCALE GENOMIC DNA]</scope>
    <source>
        <strain evidence="3 4">DSM 103726</strain>
    </source>
</reference>
<evidence type="ECO:0000313" key="3">
    <source>
        <dbReference type="EMBL" id="MEJ5944938.1"/>
    </source>
</evidence>
<keyword evidence="2" id="KW-0812">Transmembrane</keyword>
<sequence>MSSPKDLLLSAREHRHRKDQIWKAVIVVLAVFRLEDVVTGQRELPWVLVDVTLIALASYFVISGLRRRAAALLHRTESEETCPACHHVWLEHGLDGPNCGECEYEIEHEDPDAPASPCRAEPPASSSTGTRP</sequence>
<dbReference type="RefSeq" id="WP_339574318.1">
    <property type="nucleotide sequence ID" value="NZ_JBBIAA010000004.1"/>
</dbReference>
<proteinExistence type="predicted"/>
<keyword evidence="2" id="KW-0472">Membrane</keyword>
<comment type="caution">
    <text evidence="3">The sequence shown here is derived from an EMBL/GenBank/DDBJ whole genome shotgun (WGS) entry which is preliminary data.</text>
</comment>
<evidence type="ECO:0000256" key="1">
    <source>
        <dbReference type="SAM" id="MobiDB-lite"/>
    </source>
</evidence>
<evidence type="ECO:0000313" key="4">
    <source>
        <dbReference type="Proteomes" id="UP001387100"/>
    </source>
</evidence>
<keyword evidence="4" id="KW-1185">Reference proteome</keyword>
<dbReference type="Proteomes" id="UP001387100">
    <property type="component" value="Unassembled WGS sequence"/>
</dbReference>